<protein>
    <recommendedName>
        <fullName evidence="4">Lipoprotein</fullName>
    </recommendedName>
</protein>
<dbReference type="PROSITE" id="PS51257">
    <property type="entry name" value="PROKAR_LIPOPROTEIN"/>
    <property type="match status" value="1"/>
</dbReference>
<sequence>MVNIRGFKMSILVVFSLILQACVDMDILTTPDTDHYLKGADGFILSNCEGGTLSKNSSKTEIFWKKNNLPKGTTEFVCVDGKAYLPGQEPKR</sequence>
<feature type="signal peptide" evidence="1">
    <location>
        <begin position="1"/>
        <end position="21"/>
    </location>
</feature>
<evidence type="ECO:0000313" key="3">
    <source>
        <dbReference type="Proteomes" id="UP000014568"/>
    </source>
</evidence>
<dbReference type="OrthoDB" id="6712021at2"/>
<dbReference type="EMBL" id="ATGI01000019">
    <property type="protein sequence ID" value="EPF74430.1"/>
    <property type="molecule type" value="Genomic_DNA"/>
</dbReference>
<comment type="caution">
    <text evidence="2">The sequence shown here is derived from an EMBL/GenBank/DDBJ whole genome shotgun (WGS) entry which is preliminary data.</text>
</comment>
<organism evidence="2 3">
    <name type="scientific">Acinetobacter rudis CIP 110305</name>
    <dbReference type="NCBI Taxonomy" id="421052"/>
    <lineage>
        <taxon>Bacteria</taxon>
        <taxon>Pseudomonadati</taxon>
        <taxon>Pseudomonadota</taxon>
        <taxon>Gammaproteobacteria</taxon>
        <taxon>Moraxellales</taxon>
        <taxon>Moraxellaceae</taxon>
        <taxon>Acinetobacter</taxon>
    </lineage>
</organism>
<dbReference type="PATRIC" id="fig|421052.3.peg.1537"/>
<proteinExistence type="predicted"/>
<gene>
    <name evidence="2" type="ORF">F945_01579</name>
</gene>
<dbReference type="HOGENOM" id="CLU_2379668_0_0_6"/>
<evidence type="ECO:0000256" key="1">
    <source>
        <dbReference type="SAM" id="SignalP"/>
    </source>
</evidence>
<keyword evidence="3" id="KW-1185">Reference proteome</keyword>
<feature type="chain" id="PRO_5004512270" description="Lipoprotein" evidence="1">
    <location>
        <begin position="22"/>
        <end position="92"/>
    </location>
</feature>
<accession>S3N2Z7</accession>
<reference evidence="2 3" key="1">
    <citation type="submission" date="2013-06" db="EMBL/GenBank/DDBJ databases">
        <title>The Genome Sequence of Acinetobacter rudis CIP 110305.</title>
        <authorList>
            <consortium name="The Broad Institute Genome Sequencing Platform"/>
            <consortium name="The Broad Institute Genome Sequencing Center for Infectious Disease"/>
            <person name="Cerqueira G."/>
            <person name="Feldgarden M."/>
            <person name="Courvalin P."/>
            <person name="Perichon B."/>
            <person name="Grillot-Courvalin C."/>
            <person name="Clermont D."/>
            <person name="Rocha E."/>
            <person name="Yoon E.-J."/>
            <person name="Nemec A."/>
            <person name="Young S.K."/>
            <person name="Zeng Q."/>
            <person name="Gargeya S."/>
            <person name="Fitzgerald M."/>
            <person name="Abouelleil A."/>
            <person name="Alvarado L."/>
            <person name="Berlin A.M."/>
            <person name="Chapman S.B."/>
            <person name="Dewar J."/>
            <person name="Goldberg J."/>
            <person name="Griggs A."/>
            <person name="Gujja S."/>
            <person name="Hansen M."/>
            <person name="Howarth C."/>
            <person name="Imamovic A."/>
            <person name="Larimer J."/>
            <person name="McCowan C."/>
            <person name="Murphy C."/>
            <person name="Pearson M."/>
            <person name="Priest M."/>
            <person name="Roberts A."/>
            <person name="Saif S."/>
            <person name="Shea T."/>
            <person name="Sykes S."/>
            <person name="Wortman J."/>
            <person name="Nusbaum C."/>
            <person name="Birren B."/>
        </authorList>
    </citation>
    <scope>NUCLEOTIDE SEQUENCE [LARGE SCALE GENOMIC DNA]</scope>
    <source>
        <strain evidence="2 3">CIP 110305</strain>
    </source>
</reference>
<dbReference type="Proteomes" id="UP000014568">
    <property type="component" value="Unassembled WGS sequence"/>
</dbReference>
<dbReference type="eggNOG" id="ENOG5031T07">
    <property type="taxonomic scope" value="Bacteria"/>
</dbReference>
<keyword evidence="1" id="KW-0732">Signal</keyword>
<dbReference type="AlphaFoldDB" id="S3N2Z7"/>
<dbReference type="RefSeq" id="WP_016655987.1">
    <property type="nucleotide sequence ID" value="NZ_KE340352.1"/>
</dbReference>
<evidence type="ECO:0008006" key="4">
    <source>
        <dbReference type="Google" id="ProtNLM"/>
    </source>
</evidence>
<evidence type="ECO:0000313" key="2">
    <source>
        <dbReference type="EMBL" id="EPF74430.1"/>
    </source>
</evidence>
<name>S3N2Z7_9GAMM</name>